<dbReference type="Ensembl" id="ENSCSAVT00000018330.1">
    <property type="protein sequence ID" value="ENSCSAVP00000018133.1"/>
    <property type="gene ID" value="ENSCSAVG00000010665.1"/>
</dbReference>
<dbReference type="InterPro" id="IPR013642">
    <property type="entry name" value="CLCA_N"/>
</dbReference>
<protein>
    <recommendedName>
        <fullName evidence="1">Calcium-activated chloride channel N-terminal domain-containing protein</fullName>
    </recommendedName>
</protein>
<evidence type="ECO:0000259" key="1">
    <source>
        <dbReference type="Pfam" id="PF08434"/>
    </source>
</evidence>
<reference evidence="2" key="2">
    <citation type="submission" date="2025-08" db="UniProtKB">
        <authorList>
            <consortium name="Ensembl"/>
        </authorList>
    </citation>
    <scope>IDENTIFICATION</scope>
</reference>
<dbReference type="AlphaFoldDB" id="H2ZKL7"/>
<proteinExistence type="predicted"/>
<evidence type="ECO:0000313" key="3">
    <source>
        <dbReference type="Proteomes" id="UP000007875"/>
    </source>
</evidence>
<feature type="domain" description="Calcium-activated chloride channel N-terminal" evidence="1">
    <location>
        <begin position="2"/>
        <end position="181"/>
    </location>
</feature>
<sequence>MPYTLQYGQCGDPGKYIHLTPNYILSNDIVQSFGPKGKTIVHEWAHLRWGVYDESATEGYDEFYYDTNGKLEATRCPVSLNGENIAIDWKTGEMKPCQMDQHTNWVPGANCTFIPYENQDPMLSSSMMSHQYIDQIFTFCHDDPNDPVNQHNKKAPNEHNRLCNQRSVWDVIMSSADFENGVNSPNSNIASTAPTFKFVQPQVNKFVLVLDISGSMNGKNSKICYL</sequence>
<accession>H2ZKL7</accession>
<dbReference type="Pfam" id="PF08434">
    <property type="entry name" value="CLCA"/>
    <property type="match status" value="1"/>
</dbReference>
<dbReference type="HOGENOM" id="CLU_1227205_0_0_1"/>
<organism evidence="2 3">
    <name type="scientific">Ciona savignyi</name>
    <name type="common">Pacific transparent sea squirt</name>
    <dbReference type="NCBI Taxonomy" id="51511"/>
    <lineage>
        <taxon>Eukaryota</taxon>
        <taxon>Metazoa</taxon>
        <taxon>Chordata</taxon>
        <taxon>Tunicata</taxon>
        <taxon>Ascidiacea</taxon>
        <taxon>Phlebobranchia</taxon>
        <taxon>Cionidae</taxon>
        <taxon>Ciona</taxon>
    </lineage>
</organism>
<dbReference type="GeneTree" id="ENSGT00940000165580"/>
<keyword evidence="3" id="KW-1185">Reference proteome</keyword>
<reference evidence="3" key="1">
    <citation type="submission" date="2003-08" db="EMBL/GenBank/DDBJ databases">
        <authorList>
            <person name="Birren B."/>
            <person name="Nusbaum C."/>
            <person name="Abebe A."/>
            <person name="Abouelleil A."/>
            <person name="Adekoya E."/>
            <person name="Ait-zahra M."/>
            <person name="Allen N."/>
            <person name="Allen T."/>
            <person name="An P."/>
            <person name="Anderson M."/>
            <person name="Anderson S."/>
            <person name="Arachchi H."/>
            <person name="Armbruster J."/>
            <person name="Bachantsang P."/>
            <person name="Baldwin J."/>
            <person name="Barry A."/>
            <person name="Bayul T."/>
            <person name="Blitshsteyn B."/>
            <person name="Bloom T."/>
            <person name="Blye J."/>
            <person name="Boguslavskiy L."/>
            <person name="Borowsky M."/>
            <person name="Boukhgalter B."/>
            <person name="Brunache A."/>
            <person name="Butler J."/>
            <person name="Calixte N."/>
            <person name="Calvo S."/>
            <person name="Camarata J."/>
            <person name="Campo K."/>
            <person name="Chang J."/>
            <person name="Cheshatsang Y."/>
            <person name="Citroen M."/>
            <person name="Collymore A."/>
            <person name="Considine T."/>
            <person name="Cook A."/>
            <person name="Cooke P."/>
            <person name="Corum B."/>
            <person name="Cuomo C."/>
            <person name="David R."/>
            <person name="Dawoe T."/>
            <person name="Degray S."/>
            <person name="Dodge S."/>
            <person name="Dooley K."/>
            <person name="Dorje P."/>
            <person name="Dorjee K."/>
            <person name="Dorris L."/>
            <person name="Duffey N."/>
            <person name="Dupes A."/>
            <person name="Elkins T."/>
            <person name="Engels R."/>
            <person name="Erickson J."/>
            <person name="Farina A."/>
            <person name="Faro S."/>
            <person name="Ferreira P."/>
            <person name="Fischer H."/>
            <person name="Fitzgerald M."/>
            <person name="Foley K."/>
            <person name="Gage D."/>
            <person name="Galagan J."/>
            <person name="Gearin G."/>
            <person name="Gnerre S."/>
            <person name="Gnirke A."/>
            <person name="Goyette A."/>
            <person name="Graham J."/>
            <person name="Grandbois E."/>
            <person name="Gyaltsen K."/>
            <person name="Hafez N."/>
            <person name="Hagopian D."/>
            <person name="Hagos B."/>
            <person name="Hall J."/>
            <person name="Hatcher B."/>
            <person name="Heller A."/>
            <person name="Higgins H."/>
            <person name="Honan T."/>
            <person name="Horn A."/>
            <person name="Houde N."/>
            <person name="Hughes L."/>
            <person name="Hulme W."/>
            <person name="Husby E."/>
            <person name="Iliev I."/>
            <person name="Jaffe D."/>
            <person name="Jones C."/>
            <person name="Kamal M."/>
            <person name="Kamat A."/>
            <person name="Kamvysselis M."/>
            <person name="Karlsson E."/>
            <person name="Kells C."/>
            <person name="Kieu A."/>
            <person name="Kisner P."/>
            <person name="Kodira C."/>
            <person name="Kulbokas E."/>
            <person name="Labutti K."/>
            <person name="Lama D."/>
            <person name="Landers T."/>
            <person name="Leger J."/>
            <person name="Levine S."/>
            <person name="Lewis D."/>
            <person name="Lewis T."/>
            <person name="Lindblad-toh K."/>
            <person name="Liu X."/>
            <person name="Lokyitsang T."/>
            <person name="Lokyitsang Y."/>
            <person name="Lucien O."/>
            <person name="Lui A."/>
            <person name="Ma L.J."/>
            <person name="Mabbitt R."/>
            <person name="Macdonald J."/>
            <person name="Maclean C."/>
            <person name="Major J."/>
            <person name="Manning J."/>
            <person name="Marabella R."/>
            <person name="Maru K."/>
            <person name="Matthews C."/>
            <person name="Mauceli E."/>
            <person name="Mccarthy M."/>
            <person name="Mcdonough S."/>
            <person name="Mcghee T."/>
            <person name="Meldrim J."/>
            <person name="Meneus L."/>
            <person name="Mesirov J."/>
            <person name="Mihalev A."/>
            <person name="Mihova T."/>
            <person name="Mikkelsen T."/>
            <person name="Mlenga V."/>
            <person name="Moru K."/>
            <person name="Mozes J."/>
            <person name="Mulrain L."/>
            <person name="Munson G."/>
            <person name="Naylor J."/>
            <person name="Newes C."/>
            <person name="Nguyen C."/>
            <person name="Nguyen N."/>
            <person name="Nguyen T."/>
            <person name="Nicol R."/>
            <person name="Nielsen C."/>
            <person name="Nizzari M."/>
            <person name="Norbu C."/>
            <person name="Norbu N."/>
            <person name="O'donnell P."/>
            <person name="Okoawo O."/>
            <person name="O'leary S."/>
            <person name="Omotosho B."/>
            <person name="O'neill K."/>
            <person name="Osman S."/>
            <person name="Parker S."/>
            <person name="Perrin D."/>
            <person name="Phunkhang P."/>
            <person name="Piqani B."/>
            <person name="Purcell S."/>
            <person name="Rachupka T."/>
            <person name="Ramasamy U."/>
            <person name="Rameau R."/>
            <person name="Ray V."/>
            <person name="Raymond C."/>
            <person name="Retta R."/>
            <person name="Richardson S."/>
            <person name="Rise C."/>
            <person name="Rodriguez J."/>
            <person name="Rogers J."/>
            <person name="Rogov P."/>
            <person name="Rutman M."/>
            <person name="Schupbach R."/>
            <person name="Seaman C."/>
            <person name="Settipalli S."/>
            <person name="Sharpe T."/>
            <person name="Sheridan J."/>
            <person name="Sherpa N."/>
            <person name="Shi J."/>
            <person name="Smirnov S."/>
            <person name="Smith C."/>
            <person name="Sougnez C."/>
            <person name="Spencer B."/>
            <person name="Stalker J."/>
            <person name="Stange-thomann N."/>
            <person name="Stavropoulos S."/>
            <person name="Stetson K."/>
            <person name="Stone C."/>
            <person name="Stone S."/>
            <person name="Stubbs M."/>
            <person name="Talamas J."/>
            <person name="Tchuinga P."/>
            <person name="Tenzing P."/>
            <person name="Tesfaye S."/>
            <person name="Theodore J."/>
            <person name="Thoulutsang Y."/>
            <person name="Topham K."/>
            <person name="Towey S."/>
            <person name="Tsamla T."/>
            <person name="Tsomo N."/>
            <person name="Vallee D."/>
            <person name="Vassiliev H."/>
            <person name="Venkataraman V."/>
            <person name="Vinson J."/>
            <person name="Vo A."/>
            <person name="Wade C."/>
            <person name="Wang S."/>
            <person name="Wangchuk T."/>
            <person name="Wangdi T."/>
            <person name="Whittaker C."/>
            <person name="Wilkinson J."/>
            <person name="Wu Y."/>
            <person name="Wyman D."/>
            <person name="Yadav S."/>
            <person name="Yang S."/>
            <person name="Yang X."/>
            <person name="Yeager S."/>
            <person name="Yee E."/>
            <person name="Young G."/>
            <person name="Zainoun J."/>
            <person name="Zembeck L."/>
            <person name="Zimmer A."/>
            <person name="Zody M."/>
            <person name="Lander E."/>
        </authorList>
    </citation>
    <scope>NUCLEOTIDE SEQUENCE [LARGE SCALE GENOMIC DNA]</scope>
</reference>
<reference evidence="2" key="3">
    <citation type="submission" date="2025-09" db="UniProtKB">
        <authorList>
            <consortium name="Ensembl"/>
        </authorList>
    </citation>
    <scope>IDENTIFICATION</scope>
</reference>
<dbReference type="Proteomes" id="UP000007875">
    <property type="component" value="Unassembled WGS sequence"/>
</dbReference>
<name>H2ZKL7_CIOSA</name>
<evidence type="ECO:0000313" key="2">
    <source>
        <dbReference type="Ensembl" id="ENSCSAVP00000018133.1"/>
    </source>
</evidence>